<reference evidence="3 4" key="1">
    <citation type="submission" date="2020-08" db="EMBL/GenBank/DDBJ databases">
        <title>Cohnella phylogeny.</title>
        <authorList>
            <person name="Dunlap C."/>
        </authorList>
    </citation>
    <scope>NUCLEOTIDE SEQUENCE [LARGE SCALE GENOMIC DNA]</scope>
    <source>
        <strain evidence="3 4">DSM 103658</strain>
    </source>
</reference>
<accession>A0A841TCU6</accession>
<dbReference type="Proteomes" id="UP000574133">
    <property type="component" value="Unassembled WGS sequence"/>
</dbReference>
<dbReference type="Pfam" id="PF07833">
    <property type="entry name" value="Cu_amine_oxidN1"/>
    <property type="match status" value="1"/>
</dbReference>
<organism evidence="3 4">
    <name type="scientific">Cohnella lubricantis</name>
    <dbReference type="NCBI Taxonomy" id="2163172"/>
    <lineage>
        <taxon>Bacteria</taxon>
        <taxon>Bacillati</taxon>
        <taxon>Bacillota</taxon>
        <taxon>Bacilli</taxon>
        <taxon>Bacillales</taxon>
        <taxon>Paenibacillaceae</taxon>
        <taxon>Cohnella</taxon>
    </lineage>
</organism>
<gene>
    <name evidence="3" type="ORF">H4Q31_10915</name>
</gene>
<dbReference type="InterPro" id="IPR036582">
    <property type="entry name" value="Mao_N_sf"/>
</dbReference>
<evidence type="ECO:0000256" key="1">
    <source>
        <dbReference type="SAM" id="SignalP"/>
    </source>
</evidence>
<feature type="chain" id="PRO_5032824269" description="Copper amine oxidase-like N-terminal domain-containing protein" evidence="1">
    <location>
        <begin position="27"/>
        <end position="346"/>
    </location>
</feature>
<protein>
    <recommendedName>
        <fullName evidence="2">Copper amine oxidase-like N-terminal domain-containing protein</fullName>
    </recommendedName>
</protein>
<comment type="caution">
    <text evidence="3">The sequence shown here is derived from an EMBL/GenBank/DDBJ whole genome shotgun (WGS) entry which is preliminary data.</text>
</comment>
<dbReference type="InterPro" id="IPR012854">
    <property type="entry name" value="Cu_amine_oxidase-like_N"/>
</dbReference>
<dbReference type="AlphaFoldDB" id="A0A841TCU6"/>
<dbReference type="SUPFAM" id="SSF55383">
    <property type="entry name" value="Copper amine oxidase, domain N"/>
    <property type="match status" value="1"/>
</dbReference>
<evidence type="ECO:0000259" key="2">
    <source>
        <dbReference type="Pfam" id="PF07833"/>
    </source>
</evidence>
<dbReference type="EMBL" id="JACJVN010000038">
    <property type="protein sequence ID" value="MBB6677835.1"/>
    <property type="molecule type" value="Genomic_DNA"/>
</dbReference>
<dbReference type="Gene3D" id="3.30.457.10">
    <property type="entry name" value="Copper amine oxidase-like, N-terminal domain"/>
    <property type="match status" value="1"/>
</dbReference>
<keyword evidence="1" id="KW-0732">Signal</keyword>
<sequence length="346" mass="37969">MGKMKVSFLIVMLAVVALLVPIQSAAADSPITSTEFSKAYMDEPIVQAADKAGSVTKEIAEYLADESAPLDIRAAVINAIGWEGERQGRTEAFAQYTYGQAYSDLDLSVLRGDELFVIGYLLAMDDYFDTASAEELLRSAKMSLKDSFTAAMIHALVSSQSQMLSSSSWQQVWKNVAAVAFDNRLNMDMRPEAAAIIIDYMVLYSDKRVINPFSGDSRLDLQISDPSFKLNGETFEIDPGYGTTPVLREGRAYLPVRFLTEAVGGAVQWNSSTNQVKVMTAHTELELTIGDTQVFVNGEEHMLDGAPFISGGRTMLPFRFIGEALGFDVSWDGQTKEIGLTLESQR</sequence>
<name>A0A841TCU6_9BACL</name>
<dbReference type="RefSeq" id="WP_185179113.1">
    <property type="nucleotide sequence ID" value="NZ_CBCSEP010000043.1"/>
</dbReference>
<evidence type="ECO:0000313" key="3">
    <source>
        <dbReference type="EMBL" id="MBB6677835.1"/>
    </source>
</evidence>
<feature type="signal peptide" evidence="1">
    <location>
        <begin position="1"/>
        <end position="26"/>
    </location>
</feature>
<evidence type="ECO:0000313" key="4">
    <source>
        <dbReference type="Proteomes" id="UP000574133"/>
    </source>
</evidence>
<proteinExistence type="predicted"/>
<feature type="domain" description="Copper amine oxidase-like N-terminal" evidence="2">
    <location>
        <begin position="242"/>
        <end position="338"/>
    </location>
</feature>
<keyword evidence="4" id="KW-1185">Reference proteome</keyword>